<dbReference type="OrthoDB" id="417034at2"/>
<organism evidence="1 2">
    <name type="scientific">Citreimonas salinaria</name>
    <dbReference type="NCBI Taxonomy" id="321339"/>
    <lineage>
        <taxon>Bacteria</taxon>
        <taxon>Pseudomonadati</taxon>
        <taxon>Pseudomonadota</taxon>
        <taxon>Alphaproteobacteria</taxon>
        <taxon>Rhodobacterales</taxon>
        <taxon>Roseobacteraceae</taxon>
        <taxon>Citreimonas</taxon>
    </lineage>
</organism>
<proteinExistence type="predicted"/>
<dbReference type="InterPro" id="IPR050407">
    <property type="entry name" value="Geranylgeranyl_reductase"/>
</dbReference>
<gene>
    <name evidence="1" type="ORF">SAMN05444340_101244</name>
</gene>
<keyword evidence="2" id="KW-1185">Reference proteome</keyword>
<dbReference type="STRING" id="321339.SAMN05444340_101244"/>
<reference evidence="1 2" key="1">
    <citation type="submission" date="2016-10" db="EMBL/GenBank/DDBJ databases">
        <authorList>
            <person name="de Groot N.N."/>
        </authorList>
    </citation>
    <scope>NUCLEOTIDE SEQUENCE [LARGE SCALE GENOMIC DNA]</scope>
    <source>
        <strain evidence="1 2">DSM 26880</strain>
    </source>
</reference>
<dbReference type="InterPro" id="IPR036188">
    <property type="entry name" value="FAD/NAD-bd_sf"/>
</dbReference>
<dbReference type="GO" id="GO:0016628">
    <property type="term" value="F:oxidoreductase activity, acting on the CH-CH group of donors, NAD or NADP as acceptor"/>
    <property type="evidence" value="ECO:0007669"/>
    <property type="project" value="InterPro"/>
</dbReference>
<dbReference type="RefSeq" id="WP_089877966.1">
    <property type="nucleotide sequence ID" value="NZ_FNPF01000001.1"/>
</dbReference>
<protein>
    <submittedName>
        <fullName evidence="1">Geranylgeranyl reductase family</fullName>
    </submittedName>
</protein>
<evidence type="ECO:0000313" key="2">
    <source>
        <dbReference type="Proteomes" id="UP000199286"/>
    </source>
</evidence>
<dbReference type="PANTHER" id="PTHR42685">
    <property type="entry name" value="GERANYLGERANYL DIPHOSPHATE REDUCTASE"/>
    <property type="match status" value="1"/>
</dbReference>
<dbReference type="PRINTS" id="PR00420">
    <property type="entry name" value="RNGMNOXGNASE"/>
</dbReference>
<dbReference type="NCBIfam" id="TIGR02032">
    <property type="entry name" value="GG-red-SF"/>
    <property type="match status" value="1"/>
</dbReference>
<accession>A0A1H3F7F5</accession>
<dbReference type="EMBL" id="FNPF01000001">
    <property type="protein sequence ID" value="SDX86901.1"/>
    <property type="molecule type" value="Genomic_DNA"/>
</dbReference>
<dbReference type="Pfam" id="PF12831">
    <property type="entry name" value="FAD_oxidored"/>
    <property type="match status" value="1"/>
</dbReference>
<dbReference type="AlphaFoldDB" id="A0A1H3F7F5"/>
<evidence type="ECO:0000313" key="1">
    <source>
        <dbReference type="EMBL" id="SDX86901.1"/>
    </source>
</evidence>
<dbReference type="PANTHER" id="PTHR42685:SF22">
    <property type="entry name" value="CONDITIONED MEDIUM FACTOR RECEPTOR 1"/>
    <property type="match status" value="1"/>
</dbReference>
<sequence length="386" mass="41501">MSHRPRHRNFDLIVLGAGPAGAAAAVTSAGAGLSVALVDPRHFPRDKLCGGGLTGRSMRLYREIFGQAVPPVPLERRDAIAFHAFGEDLGTDRDAPPVHLGMRCSFDHALVEHALCAGAVDFTGRTCTLDVDTGTVTIEAGQLRAPLIIAADGVNSPTARHLFGTPFDRRTIGFALEVELPDRAPERALRIDFGAAEWGYGWQFPKPAGLTIGVGGVLSRNADMKGALRRYLDTLGIHESLPVKGQFLPFGAFRAVPGRGRVLLAGDAAGLVDPLTGEGIAHAMLSGAEAARACTDALAANDPDSALPLYRKRIAPIHTALRHAARLRPILFSESLRPAFIRSFRDSRSLRREYLAMLDGQTDYGPIMRRMALRLPGFVMRAIRGV</sequence>
<name>A0A1H3F7F5_9RHOB</name>
<dbReference type="InterPro" id="IPR011777">
    <property type="entry name" value="Geranylgeranyl_Rdtase_fam"/>
</dbReference>
<dbReference type="Proteomes" id="UP000199286">
    <property type="component" value="Unassembled WGS sequence"/>
</dbReference>
<dbReference type="Gene3D" id="3.50.50.60">
    <property type="entry name" value="FAD/NAD(P)-binding domain"/>
    <property type="match status" value="1"/>
</dbReference>
<dbReference type="SUPFAM" id="SSF51905">
    <property type="entry name" value="FAD/NAD(P)-binding domain"/>
    <property type="match status" value="1"/>
</dbReference>